<dbReference type="OrthoDB" id="386127at2157"/>
<dbReference type="eggNOG" id="arCOG08302">
    <property type="taxonomic scope" value="Archaea"/>
</dbReference>
<evidence type="ECO:0000313" key="1">
    <source>
        <dbReference type="EMBL" id="ACX72444.1"/>
    </source>
</evidence>
<dbReference type="Proteomes" id="UP000002063">
    <property type="component" value="Chromosome"/>
</dbReference>
<evidence type="ECO:0000313" key="2">
    <source>
        <dbReference type="Proteomes" id="UP000002063"/>
    </source>
</evidence>
<dbReference type="AlphaFoldDB" id="C9RFU2"/>
<protein>
    <submittedName>
        <fullName evidence="1">Uncharacterized protein</fullName>
    </submittedName>
</protein>
<dbReference type="HOGENOM" id="CLU_190396_0_0_2"/>
<dbReference type="STRING" id="579137.Metvu_0585"/>
<reference evidence="1" key="1">
    <citation type="submission" date="2009-10" db="EMBL/GenBank/DDBJ databases">
        <title>Complete sequence of chromosome of Methanocaldococcus vulcanius M7.</title>
        <authorList>
            <consortium name="US DOE Joint Genome Institute"/>
            <person name="Lucas S."/>
            <person name="Copeland A."/>
            <person name="Lapidus A."/>
            <person name="Glavina del Rio T."/>
            <person name="Dalin E."/>
            <person name="Tice H."/>
            <person name="Bruce D."/>
            <person name="Goodwin L."/>
            <person name="Pitluck S."/>
            <person name="Lcollab F.I."/>
            <person name="Brettin T."/>
            <person name="Detter J.C."/>
            <person name="Han C."/>
            <person name="Tapia R."/>
            <person name="Kuske C.R."/>
            <person name="Schmutz J."/>
            <person name="Larimer F."/>
            <person name="Land M."/>
            <person name="Hauser L."/>
            <person name="Kyrpides N."/>
            <person name="Ovchinikova G."/>
            <person name="Sieprawska-Lupa M."/>
            <person name="Whitman W.B."/>
            <person name="Woyke T."/>
        </authorList>
    </citation>
    <scope>NUCLEOTIDE SEQUENCE [LARGE SCALE GENOMIC DNA]</scope>
    <source>
        <strain evidence="1">M7</strain>
    </source>
</reference>
<proteinExistence type="predicted"/>
<dbReference type="KEGG" id="mvu:Metvu_0585"/>
<dbReference type="RefSeq" id="WP_015732665.1">
    <property type="nucleotide sequence ID" value="NC_013407.1"/>
</dbReference>
<gene>
    <name evidence="1" type="ordered locus">Metvu_0585</name>
</gene>
<organism evidence="1 2">
    <name type="scientific">Methanocaldococcus vulcanius (strain ATCC 700851 / DSM 12094 / M7)</name>
    <name type="common">Methanococcus vulcanius</name>
    <dbReference type="NCBI Taxonomy" id="579137"/>
    <lineage>
        <taxon>Archaea</taxon>
        <taxon>Methanobacteriati</taxon>
        <taxon>Methanobacteriota</taxon>
        <taxon>Methanomada group</taxon>
        <taxon>Methanococci</taxon>
        <taxon>Methanococcales</taxon>
        <taxon>Methanocaldococcaceae</taxon>
        <taxon>Methanocaldococcus</taxon>
    </lineage>
</organism>
<name>C9RFU2_METVM</name>
<sequence>MMRCSSNKIYFVVEFDGKVDSYGVCGSEEEFRETKEMLEGFGCCVRRVGLRAWKRAKKAIKRKENEDLHKRRLEVCASMN</sequence>
<keyword evidence="2" id="KW-1185">Reference proteome</keyword>
<dbReference type="GeneID" id="8512919"/>
<accession>C9RFU2</accession>
<dbReference type="EMBL" id="CP001787">
    <property type="protein sequence ID" value="ACX72444.1"/>
    <property type="molecule type" value="Genomic_DNA"/>
</dbReference>